<accession>A0A075GM20</accession>
<dbReference type="EMBL" id="KF900665">
    <property type="protein sequence ID" value="AIF02942.1"/>
    <property type="molecule type" value="Genomic_DNA"/>
</dbReference>
<name>A0A075GM20_9ARCH</name>
<organism evidence="1">
    <name type="scientific">uncultured marine thaumarchaeote KM3_15_F02</name>
    <dbReference type="NCBI Taxonomy" id="1456029"/>
    <lineage>
        <taxon>Archaea</taxon>
        <taxon>Nitrososphaerota</taxon>
        <taxon>environmental samples</taxon>
    </lineage>
</organism>
<evidence type="ECO:0000313" key="1">
    <source>
        <dbReference type="EMBL" id="AIF02942.1"/>
    </source>
</evidence>
<dbReference type="AlphaFoldDB" id="A0A075GM20"/>
<dbReference type="NCBIfam" id="TIGR04296">
    <property type="entry name" value="PEFG-CTERM"/>
    <property type="match status" value="1"/>
</dbReference>
<sequence length="146" mass="14755">MLVAGMPMAFADGHASDGLTITADAVEGSTTITITGHATSSSTPVTIMVLAPNGNVVSIDQINPDSDGSFTSTIGVGGPMWKQDGVYSITAQQGSASMNKSTVEVEIADGAVVPEFGTIASLVLVVAISSIVVLSAKGRLSFTPRI</sequence>
<reference evidence="1" key="1">
    <citation type="journal article" date="2014" name="Genome Biol. Evol.">
        <title>Pangenome evidence for extensive interdomain horizontal transfer affecting lineage core and shell genes in uncultured planktonic thaumarchaeota and euryarchaeota.</title>
        <authorList>
            <person name="Deschamps P."/>
            <person name="Zivanovic Y."/>
            <person name="Moreira D."/>
            <person name="Rodriguez-Valera F."/>
            <person name="Lopez-Garcia P."/>
        </authorList>
    </citation>
    <scope>NUCLEOTIDE SEQUENCE</scope>
</reference>
<dbReference type="InterPro" id="IPR027560">
    <property type="entry name" value="PEFG-CTERM"/>
</dbReference>
<protein>
    <recommendedName>
        <fullName evidence="2">PEFG-CTERM sorting domain-containing protein</fullName>
    </recommendedName>
</protein>
<evidence type="ECO:0008006" key="2">
    <source>
        <dbReference type="Google" id="ProtNLM"/>
    </source>
</evidence>
<proteinExistence type="predicted"/>